<dbReference type="Proteomes" id="UP000321393">
    <property type="component" value="Unassembled WGS sequence"/>
</dbReference>
<gene>
    <name evidence="2" type="ORF">E6C27_scaffold83G00560</name>
</gene>
<name>A0A5A7U120_CUCMM</name>
<evidence type="ECO:0000313" key="2">
    <source>
        <dbReference type="EMBL" id="KAA0047179.1"/>
    </source>
</evidence>
<organism evidence="2 3">
    <name type="scientific">Cucumis melo var. makuwa</name>
    <name type="common">Oriental melon</name>
    <dbReference type="NCBI Taxonomy" id="1194695"/>
    <lineage>
        <taxon>Eukaryota</taxon>
        <taxon>Viridiplantae</taxon>
        <taxon>Streptophyta</taxon>
        <taxon>Embryophyta</taxon>
        <taxon>Tracheophyta</taxon>
        <taxon>Spermatophyta</taxon>
        <taxon>Magnoliopsida</taxon>
        <taxon>eudicotyledons</taxon>
        <taxon>Gunneridae</taxon>
        <taxon>Pentapetalae</taxon>
        <taxon>rosids</taxon>
        <taxon>fabids</taxon>
        <taxon>Cucurbitales</taxon>
        <taxon>Cucurbitaceae</taxon>
        <taxon>Benincaseae</taxon>
        <taxon>Cucumis</taxon>
    </lineage>
</organism>
<evidence type="ECO:0000313" key="3">
    <source>
        <dbReference type="Proteomes" id="UP000321393"/>
    </source>
</evidence>
<feature type="region of interest" description="Disordered" evidence="1">
    <location>
        <begin position="53"/>
        <end position="86"/>
    </location>
</feature>
<comment type="caution">
    <text evidence="2">The sequence shown here is derived from an EMBL/GenBank/DDBJ whole genome shotgun (WGS) entry which is preliminary data.</text>
</comment>
<accession>A0A5A7U120</accession>
<dbReference type="OrthoDB" id="1113347at2759"/>
<sequence>MINCSSYELILLVKKLIPIIEVNKQENMVDIKDEEEDRIKDMIGGTMKTITIITKRGSKNATRSRGQEKSRSRAPRNKRVEEKPNYIENRSRECDTLLMACSNSDWSKDKTWYPNMGTSNHMCVE</sequence>
<dbReference type="EMBL" id="SSTE01013280">
    <property type="protein sequence ID" value="KAA0047179.1"/>
    <property type="molecule type" value="Genomic_DNA"/>
</dbReference>
<dbReference type="AlphaFoldDB" id="A0A5A7U120"/>
<protein>
    <submittedName>
        <fullName evidence="2">Retrovirus-related Pol polyprotein from transposon TNT 1-94</fullName>
    </submittedName>
</protein>
<proteinExistence type="predicted"/>
<reference evidence="2 3" key="1">
    <citation type="submission" date="2019-08" db="EMBL/GenBank/DDBJ databases">
        <title>Draft genome sequences of two oriental melons (Cucumis melo L. var makuwa).</title>
        <authorList>
            <person name="Kwon S.-Y."/>
        </authorList>
    </citation>
    <scope>NUCLEOTIDE SEQUENCE [LARGE SCALE GENOMIC DNA]</scope>
    <source>
        <strain evidence="3">cv. SW 3</strain>
        <tissue evidence="2">Leaf</tissue>
    </source>
</reference>
<evidence type="ECO:0000256" key="1">
    <source>
        <dbReference type="SAM" id="MobiDB-lite"/>
    </source>
</evidence>